<dbReference type="EMBL" id="JBHUPB010000003">
    <property type="protein sequence ID" value="MFD2966304.1"/>
    <property type="molecule type" value="Genomic_DNA"/>
</dbReference>
<evidence type="ECO:0000256" key="5">
    <source>
        <dbReference type="ARBA" id="ARBA00023136"/>
    </source>
</evidence>
<comment type="subcellular location">
    <subcellularLocation>
        <location evidence="1 7">Cell outer membrane</location>
        <topology evidence="1 7">Multi-pass membrane protein</topology>
    </subcellularLocation>
</comment>
<evidence type="ECO:0000256" key="4">
    <source>
        <dbReference type="ARBA" id="ARBA00022692"/>
    </source>
</evidence>
<accession>A0ABW6BCT5</accession>
<feature type="domain" description="TonB-dependent receptor plug" evidence="9">
    <location>
        <begin position="121"/>
        <end position="219"/>
    </location>
</feature>
<evidence type="ECO:0000256" key="1">
    <source>
        <dbReference type="ARBA" id="ARBA00004571"/>
    </source>
</evidence>
<dbReference type="RefSeq" id="WP_320184094.1">
    <property type="nucleotide sequence ID" value="NZ_CP138332.1"/>
</dbReference>
<protein>
    <submittedName>
        <fullName evidence="10">TonB-dependent receptor</fullName>
    </submittedName>
</protein>
<dbReference type="InterPro" id="IPR039426">
    <property type="entry name" value="TonB-dep_rcpt-like"/>
</dbReference>
<comment type="caution">
    <text evidence="10">The sequence shown here is derived from an EMBL/GenBank/DDBJ whole genome shotgun (WGS) entry which is preliminary data.</text>
</comment>
<keyword evidence="5 7" id="KW-0472">Membrane</keyword>
<dbReference type="PROSITE" id="PS52016">
    <property type="entry name" value="TONB_DEPENDENT_REC_3"/>
    <property type="match status" value="1"/>
</dbReference>
<organism evidence="10 11">
    <name type="scientific">Sphingobacterium bambusae</name>
    <dbReference type="NCBI Taxonomy" id="662858"/>
    <lineage>
        <taxon>Bacteria</taxon>
        <taxon>Pseudomonadati</taxon>
        <taxon>Bacteroidota</taxon>
        <taxon>Sphingobacteriia</taxon>
        <taxon>Sphingobacteriales</taxon>
        <taxon>Sphingobacteriaceae</taxon>
        <taxon>Sphingobacterium</taxon>
    </lineage>
</organism>
<feature type="chain" id="PRO_5046087770" evidence="8">
    <location>
        <begin position="25"/>
        <end position="1043"/>
    </location>
</feature>
<dbReference type="Gene3D" id="2.60.40.1120">
    <property type="entry name" value="Carboxypeptidase-like, regulatory domain"/>
    <property type="match status" value="1"/>
</dbReference>
<evidence type="ECO:0000256" key="3">
    <source>
        <dbReference type="ARBA" id="ARBA00022452"/>
    </source>
</evidence>
<dbReference type="InterPro" id="IPR036942">
    <property type="entry name" value="Beta-barrel_TonB_sf"/>
</dbReference>
<keyword evidence="2 7" id="KW-0813">Transport</keyword>
<dbReference type="Pfam" id="PF07715">
    <property type="entry name" value="Plug"/>
    <property type="match status" value="1"/>
</dbReference>
<evidence type="ECO:0000256" key="7">
    <source>
        <dbReference type="PROSITE-ProRule" id="PRU01360"/>
    </source>
</evidence>
<keyword evidence="6 7" id="KW-0998">Cell outer membrane</keyword>
<dbReference type="Gene3D" id="2.40.170.20">
    <property type="entry name" value="TonB-dependent receptor, beta-barrel domain"/>
    <property type="match status" value="1"/>
</dbReference>
<reference evidence="11" key="1">
    <citation type="journal article" date="2019" name="Int. J. Syst. Evol. Microbiol.">
        <title>The Global Catalogue of Microorganisms (GCM) 10K type strain sequencing project: providing services to taxonomists for standard genome sequencing and annotation.</title>
        <authorList>
            <consortium name="The Broad Institute Genomics Platform"/>
            <consortium name="The Broad Institute Genome Sequencing Center for Infectious Disease"/>
            <person name="Wu L."/>
            <person name="Ma J."/>
        </authorList>
    </citation>
    <scope>NUCLEOTIDE SEQUENCE [LARGE SCALE GENOMIC DNA]</scope>
    <source>
        <strain evidence="11">KCTC 22814</strain>
    </source>
</reference>
<evidence type="ECO:0000256" key="6">
    <source>
        <dbReference type="ARBA" id="ARBA00023237"/>
    </source>
</evidence>
<dbReference type="SUPFAM" id="SSF56935">
    <property type="entry name" value="Porins"/>
    <property type="match status" value="1"/>
</dbReference>
<keyword evidence="4 7" id="KW-0812">Transmembrane</keyword>
<feature type="signal peptide" evidence="8">
    <location>
        <begin position="1"/>
        <end position="24"/>
    </location>
</feature>
<dbReference type="InterPro" id="IPR012910">
    <property type="entry name" value="Plug_dom"/>
</dbReference>
<dbReference type="InterPro" id="IPR023996">
    <property type="entry name" value="TonB-dep_OMP_SusC/RagA"/>
</dbReference>
<evidence type="ECO:0000259" key="9">
    <source>
        <dbReference type="Pfam" id="PF07715"/>
    </source>
</evidence>
<dbReference type="NCBIfam" id="TIGR04057">
    <property type="entry name" value="SusC_RagA_signa"/>
    <property type="match status" value="1"/>
</dbReference>
<evidence type="ECO:0000256" key="2">
    <source>
        <dbReference type="ARBA" id="ARBA00022448"/>
    </source>
</evidence>
<evidence type="ECO:0000256" key="8">
    <source>
        <dbReference type="SAM" id="SignalP"/>
    </source>
</evidence>
<dbReference type="Pfam" id="PF13715">
    <property type="entry name" value="CarbopepD_reg_2"/>
    <property type="match status" value="1"/>
</dbReference>
<keyword evidence="11" id="KW-1185">Reference proteome</keyword>
<comment type="similarity">
    <text evidence="7">Belongs to the TonB-dependent receptor family.</text>
</comment>
<sequence length="1043" mass="114619">MYKQLFRRALATAIFLLLAVTSWAQSIRGRVLSSETGEAISGASVLVKGQGKSTSTDANGTFMIDVSEGTMLTVSYLGFQSQDVAAVGNIQVKLVPMSADLDEVVVIGYGVQKKKLNTGANLQVQGEDIEKMNQLNPLQAMQGQAPGVSITSTSGQPGAAMKVVVRGLGTIGNSGPLYVIDGVPGGDIAVLNPADIQSIDVLKDAASAAIYGSQAANGVVLVTTKMGAAGKSQLSFDAFKGVQNSARKVHLLNADQYKLIMNEQALNSGAAPFNFGAMQGLANTNWVDQMLARDADTENYNVGLQGGSERSTYALSLNYIGQEGLVGGRDVSNYERYGFRTNAEYKAFEGVLKIGQHLNFNYIKNRGINVGNQYNNTLRAAFTTSPLTPVYGDNNRYGHPFYDSSDSPWFNGDGNPYGAMMINSNNMNDAQRLLADVYAQLEPIKGLTIRSLLGFNYNASEYRSYTPRYRFSIYNFNEDHTTTLQSMNKGHTITWTNTANYDFTVGDGHQFSALAGMEVLRYQGTYLSGSNWNLLSQFDDFAHAYLDNTTGKAFLDENGKVVETRVLNGGPDVMNRRLSYFGRLGYNYKEKYLLNATLRADASSKFAAGNRWGYFPSVSAGWVMTAEDFMQATATTLNFLKWRVSWGQVGNQDIADFQFAAPINTSTGVTAENPAAFYNFGLGGVNTPGAYPSRFSNPLVTWETSEQINVGLDSRWANNRLDVVADFYVKTTKDWLVRPPVLATAGTQAPFINGGDVRNTGFELAVNWSDKIGQLGYRFGVNGAYNKNTVGNIPTEDGIIHGAINMLYDNSEEFYRAQNGHAIGYFWGYQTAGIFQSEADIANWRQEGKGVLQANARPGDVKYVDQNGDGLINSLDKIDLGSGLPSFTFGFQIGLDYKNFDLSMQAYGVAGNKIVQSYRNHTNKQANYTTRILDRWTGEGTSNTMPRVTENNVNWQFSDLYLQDGDFLRISNITLGYNFSNLINWKYASQIRMYVQGQNLFTFTKYDGMDPEIGYGTDGWVSGIDLGYYPRPKSWLVGVNFKF</sequence>
<dbReference type="Proteomes" id="UP001597525">
    <property type="component" value="Unassembled WGS sequence"/>
</dbReference>
<dbReference type="Gene3D" id="2.170.130.10">
    <property type="entry name" value="TonB-dependent receptor, plug domain"/>
    <property type="match status" value="1"/>
</dbReference>
<evidence type="ECO:0000313" key="11">
    <source>
        <dbReference type="Proteomes" id="UP001597525"/>
    </source>
</evidence>
<dbReference type="InterPro" id="IPR037066">
    <property type="entry name" value="Plug_dom_sf"/>
</dbReference>
<dbReference type="InterPro" id="IPR023997">
    <property type="entry name" value="TonB-dep_OMP_SusC/RagA_CS"/>
</dbReference>
<name>A0ABW6BCT5_9SPHI</name>
<dbReference type="NCBIfam" id="TIGR04056">
    <property type="entry name" value="OMP_RagA_SusC"/>
    <property type="match status" value="1"/>
</dbReference>
<keyword evidence="8" id="KW-0732">Signal</keyword>
<keyword evidence="10" id="KW-0675">Receptor</keyword>
<keyword evidence="3 7" id="KW-1134">Transmembrane beta strand</keyword>
<gene>
    <name evidence="10" type="ORF">ACFS7Y_02850</name>
</gene>
<evidence type="ECO:0000313" key="10">
    <source>
        <dbReference type="EMBL" id="MFD2966304.1"/>
    </source>
</evidence>
<proteinExistence type="inferred from homology"/>
<dbReference type="InterPro" id="IPR008969">
    <property type="entry name" value="CarboxyPept-like_regulatory"/>
</dbReference>
<dbReference type="SUPFAM" id="SSF49464">
    <property type="entry name" value="Carboxypeptidase regulatory domain-like"/>
    <property type="match status" value="1"/>
</dbReference>